<accession>A0A7K3WBP3</accession>
<protein>
    <submittedName>
        <fullName evidence="5">Sugar kinase</fullName>
    </submittedName>
</protein>
<dbReference type="EMBL" id="JAAGWK010000010">
    <property type="protein sequence ID" value="NEL53882.1"/>
    <property type="molecule type" value="Genomic_DNA"/>
</dbReference>
<keyword evidence="3 5" id="KW-0418">Kinase</keyword>
<name>A0A7K3WBP3_9ACTN</name>
<keyword evidence="6" id="KW-1185">Reference proteome</keyword>
<dbReference type="InterPro" id="IPR011611">
    <property type="entry name" value="PfkB_dom"/>
</dbReference>
<gene>
    <name evidence="5" type="ORF">G1H19_07705</name>
</gene>
<evidence type="ECO:0000259" key="4">
    <source>
        <dbReference type="Pfam" id="PF00294"/>
    </source>
</evidence>
<dbReference type="InterPro" id="IPR029056">
    <property type="entry name" value="Ribokinase-like"/>
</dbReference>
<evidence type="ECO:0000313" key="5">
    <source>
        <dbReference type="EMBL" id="NEL53882.1"/>
    </source>
</evidence>
<dbReference type="Gene3D" id="3.40.1190.20">
    <property type="match status" value="1"/>
</dbReference>
<evidence type="ECO:0000256" key="3">
    <source>
        <dbReference type="ARBA" id="ARBA00022777"/>
    </source>
</evidence>
<feature type="domain" description="Carbohydrate kinase PfkB" evidence="4">
    <location>
        <begin position="9"/>
        <end position="290"/>
    </location>
</feature>
<dbReference type="RefSeq" id="WP_152730044.1">
    <property type="nucleotide sequence ID" value="NZ_JAABOZ010000002.1"/>
</dbReference>
<dbReference type="AlphaFoldDB" id="A0A7K3WBP3"/>
<evidence type="ECO:0000313" key="6">
    <source>
        <dbReference type="Proteomes" id="UP000470470"/>
    </source>
</evidence>
<dbReference type="InterPro" id="IPR052700">
    <property type="entry name" value="Carb_kinase_PfkB-like"/>
</dbReference>
<dbReference type="PANTHER" id="PTHR43320:SF2">
    <property type="entry name" value="2-DEHYDRO-3-DEOXYGLUCONOKINASE_2-DEHYDRO-3-DEOXYGALACTONOKINASE"/>
    <property type="match status" value="1"/>
</dbReference>
<dbReference type="CDD" id="cd01166">
    <property type="entry name" value="KdgK"/>
    <property type="match status" value="1"/>
</dbReference>
<organism evidence="5 6">
    <name type="scientific">Goekera deserti</name>
    <dbReference type="NCBI Taxonomy" id="2497753"/>
    <lineage>
        <taxon>Bacteria</taxon>
        <taxon>Bacillati</taxon>
        <taxon>Actinomycetota</taxon>
        <taxon>Actinomycetes</taxon>
        <taxon>Geodermatophilales</taxon>
        <taxon>Geodermatophilaceae</taxon>
        <taxon>Goekera</taxon>
    </lineage>
</organism>
<evidence type="ECO:0000256" key="2">
    <source>
        <dbReference type="ARBA" id="ARBA00022679"/>
    </source>
</evidence>
<dbReference type="GO" id="GO:0016301">
    <property type="term" value="F:kinase activity"/>
    <property type="evidence" value="ECO:0007669"/>
    <property type="project" value="UniProtKB-KW"/>
</dbReference>
<comment type="caution">
    <text evidence="5">The sequence shown here is derived from an EMBL/GenBank/DDBJ whole genome shotgun (WGS) entry which is preliminary data.</text>
</comment>
<dbReference type="SUPFAM" id="SSF53613">
    <property type="entry name" value="Ribokinase-like"/>
    <property type="match status" value="1"/>
</dbReference>
<evidence type="ECO:0000256" key="1">
    <source>
        <dbReference type="ARBA" id="ARBA00010688"/>
    </source>
</evidence>
<dbReference type="PANTHER" id="PTHR43320">
    <property type="entry name" value="SUGAR KINASE"/>
    <property type="match status" value="1"/>
</dbReference>
<sequence>MIPSLTGAVLCLGETMGVVAPMAPEPLRLAETFRMDAGGAESNVAMGLARLGHRVVWRSRLGNDPLGQRVLDRLVAAGVEPWAEIDPDRPTGLYLKDPGAGVHYYRAGSAAASSSPALLDAVRWNDVSIVHVSGILPALSAGCADLVDAVLDRAAAASVTVSFDVNFRPALWSSQRASMFLRELARQADIVFVGLDEAQALWGSADAEDVRRLLPDPDLLVVKDAAVGATAFHGAAVVFEPALVVDVLEQVGAGDAFAAGFLAATLEKRSLGDRLRLAHTCAARVLGTTGDVW</sequence>
<reference evidence="5 6" key="1">
    <citation type="submission" date="2020-02" db="EMBL/GenBank/DDBJ databases">
        <title>The whole genome sequence of CPCC 205119.</title>
        <authorList>
            <person name="Jiang Z."/>
        </authorList>
    </citation>
    <scope>NUCLEOTIDE SEQUENCE [LARGE SCALE GENOMIC DNA]</scope>
    <source>
        <strain evidence="5 6">CPCC 205119</strain>
    </source>
</reference>
<comment type="similarity">
    <text evidence="1">Belongs to the carbohydrate kinase PfkB family.</text>
</comment>
<dbReference type="Proteomes" id="UP000470470">
    <property type="component" value="Unassembled WGS sequence"/>
</dbReference>
<proteinExistence type="inferred from homology"/>
<keyword evidence="2" id="KW-0808">Transferase</keyword>
<dbReference type="Pfam" id="PF00294">
    <property type="entry name" value="PfkB"/>
    <property type="match status" value="1"/>
</dbReference>